<dbReference type="GO" id="GO:0003677">
    <property type="term" value="F:DNA binding"/>
    <property type="evidence" value="ECO:0007669"/>
    <property type="project" value="InterPro"/>
</dbReference>
<gene>
    <name evidence="8" type="ORF">M5D96_008473</name>
</gene>
<keyword evidence="9" id="KW-1185">Reference proteome</keyword>
<dbReference type="GO" id="GO:0006351">
    <property type="term" value="P:DNA-templated transcription"/>
    <property type="evidence" value="ECO:0007669"/>
    <property type="project" value="InterPro"/>
</dbReference>
<proteinExistence type="inferred from homology"/>
<comment type="similarity">
    <text evidence="1">Belongs to the RNA polymerase beta' chain family.</text>
</comment>
<evidence type="ECO:0000256" key="1">
    <source>
        <dbReference type="ARBA" id="ARBA00006460"/>
    </source>
</evidence>
<keyword evidence="3" id="KW-0240">DNA-directed RNA polymerase</keyword>
<evidence type="ECO:0000256" key="6">
    <source>
        <dbReference type="ARBA" id="ARBA00023163"/>
    </source>
</evidence>
<dbReference type="AlphaFoldDB" id="A0A9P9YKJ5"/>
<sequence length="83" mass="9068">MVLSGAKGSMVNTMQISCLLGQIELEGKRPPLMISGKSLPSFTSFETSPKSGGFIDGRFMTGIQPQDFFFHCMAGREVSLEYL</sequence>
<keyword evidence="5" id="KW-0548">Nucleotidyltransferase</keyword>
<dbReference type="Pfam" id="PF05000">
    <property type="entry name" value="RNA_pol_Rpb1_4"/>
    <property type="match status" value="1"/>
</dbReference>
<dbReference type="EC" id="2.7.7.6" evidence="2"/>
<evidence type="ECO:0000313" key="8">
    <source>
        <dbReference type="EMBL" id="KAI8038566.1"/>
    </source>
</evidence>
<evidence type="ECO:0000256" key="2">
    <source>
        <dbReference type="ARBA" id="ARBA00012418"/>
    </source>
</evidence>
<dbReference type="Proteomes" id="UP001059596">
    <property type="component" value="Unassembled WGS sequence"/>
</dbReference>
<dbReference type="InterPro" id="IPR038120">
    <property type="entry name" value="Rpb1_funnel_sf"/>
</dbReference>
<name>A0A9P9YKJ5_9MUSC</name>
<feature type="domain" description="RNA polymerase Rpb1" evidence="7">
    <location>
        <begin position="1"/>
        <end position="55"/>
    </location>
</feature>
<evidence type="ECO:0000259" key="7">
    <source>
        <dbReference type="Pfam" id="PF05000"/>
    </source>
</evidence>
<dbReference type="PANTHER" id="PTHR19376:SF11">
    <property type="entry name" value="DNA-DIRECTED RNA POLYMERASE I SUBUNIT RPA1"/>
    <property type="match status" value="1"/>
</dbReference>
<organism evidence="8 9">
    <name type="scientific">Drosophila gunungcola</name>
    <name type="common">fruit fly</name>
    <dbReference type="NCBI Taxonomy" id="103775"/>
    <lineage>
        <taxon>Eukaryota</taxon>
        <taxon>Metazoa</taxon>
        <taxon>Ecdysozoa</taxon>
        <taxon>Arthropoda</taxon>
        <taxon>Hexapoda</taxon>
        <taxon>Insecta</taxon>
        <taxon>Pterygota</taxon>
        <taxon>Neoptera</taxon>
        <taxon>Endopterygota</taxon>
        <taxon>Diptera</taxon>
        <taxon>Brachycera</taxon>
        <taxon>Muscomorpha</taxon>
        <taxon>Ephydroidea</taxon>
        <taxon>Drosophilidae</taxon>
        <taxon>Drosophila</taxon>
        <taxon>Sophophora</taxon>
    </lineage>
</organism>
<dbReference type="Gene3D" id="1.10.132.30">
    <property type="match status" value="1"/>
</dbReference>
<keyword evidence="4" id="KW-0808">Transferase</keyword>
<keyword evidence="6" id="KW-0804">Transcription</keyword>
<dbReference type="InterPro" id="IPR045867">
    <property type="entry name" value="DNA-dir_RpoC_beta_prime"/>
</dbReference>
<evidence type="ECO:0000313" key="9">
    <source>
        <dbReference type="Proteomes" id="UP001059596"/>
    </source>
</evidence>
<reference evidence="8" key="1">
    <citation type="journal article" date="2023" name="Genome Biol. Evol.">
        <title>Long-read-based Genome Assembly of Drosophila gunungcola Reveals Fewer Chemosensory Genes in Flower-breeding Species.</title>
        <authorList>
            <person name="Negi A."/>
            <person name="Liao B.Y."/>
            <person name="Yeh S.D."/>
        </authorList>
    </citation>
    <scope>NUCLEOTIDE SEQUENCE</scope>
    <source>
        <strain evidence="8">Sukarami</strain>
    </source>
</reference>
<evidence type="ECO:0000256" key="5">
    <source>
        <dbReference type="ARBA" id="ARBA00022695"/>
    </source>
</evidence>
<dbReference type="SUPFAM" id="SSF64484">
    <property type="entry name" value="beta and beta-prime subunits of DNA dependent RNA-polymerase"/>
    <property type="match status" value="1"/>
</dbReference>
<dbReference type="GO" id="GO:0005736">
    <property type="term" value="C:RNA polymerase I complex"/>
    <property type="evidence" value="ECO:0007669"/>
    <property type="project" value="TreeGrafter"/>
</dbReference>
<evidence type="ECO:0000256" key="4">
    <source>
        <dbReference type="ARBA" id="ARBA00022679"/>
    </source>
</evidence>
<dbReference type="EMBL" id="JAMKOV010000007">
    <property type="protein sequence ID" value="KAI8038566.1"/>
    <property type="molecule type" value="Genomic_DNA"/>
</dbReference>
<dbReference type="GO" id="GO:0003899">
    <property type="term" value="F:DNA-directed RNA polymerase activity"/>
    <property type="evidence" value="ECO:0007669"/>
    <property type="project" value="UniProtKB-EC"/>
</dbReference>
<evidence type="ECO:0000256" key="3">
    <source>
        <dbReference type="ARBA" id="ARBA00022478"/>
    </source>
</evidence>
<protein>
    <recommendedName>
        <fullName evidence="2">DNA-directed RNA polymerase</fullName>
        <ecNumber evidence="2">2.7.7.6</ecNumber>
    </recommendedName>
</protein>
<dbReference type="Gene3D" id="6.10.250.2940">
    <property type="match status" value="1"/>
</dbReference>
<accession>A0A9P9YKJ5</accession>
<dbReference type="PANTHER" id="PTHR19376">
    <property type="entry name" value="DNA-DIRECTED RNA POLYMERASE"/>
    <property type="match status" value="1"/>
</dbReference>
<comment type="caution">
    <text evidence="8">The sequence shown here is derived from an EMBL/GenBank/DDBJ whole genome shotgun (WGS) entry which is preliminary data.</text>
</comment>
<dbReference type="InterPro" id="IPR007083">
    <property type="entry name" value="RNA_pol_Rpb1_4"/>
</dbReference>